<sequence length="296" mass="32341">MVTKSMVGCNRQPRHLLWVGLLLLLNGCLHRPVGPSTGNKGQPGTQTPISEHLTLGNPSEATTVDPDNYLLVKPQFTLSFNRGRGIANWVSWHLDQTWRGDAPRSKAFRPDPDLPAGYSTVRSADYERTGFDRGHLCPSEDRDNSPEANAATFVLSNVVPQAPNLNRGVWKSLEDYARKQLDTGNEVYIVAGVTGTGGSGEQGEASSLANGKITVPAYCWKVLLILPNGDNDLQRINANTQAVAVLMPNQQSASGQSWTTYRLTVGELEQRTGLRFFTNLPPDVQLALKRQTATGY</sequence>
<dbReference type="SMART" id="SM00477">
    <property type="entry name" value="NUC"/>
    <property type="match status" value="1"/>
</dbReference>
<dbReference type="GO" id="GO:0003676">
    <property type="term" value="F:nucleic acid binding"/>
    <property type="evidence" value="ECO:0007669"/>
    <property type="project" value="InterPro"/>
</dbReference>
<dbReference type="SMART" id="SM00892">
    <property type="entry name" value="Endonuclease_NS"/>
    <property type="match status" value="1"/>
</dbReference>
<feature type="domain" description="DNA/RNA non-specific endonuclease/pyrophosphatase/phosphodiesterase" evidence="5">
    <location>
        <begin position="72"/>
        <end position="283"/>
    </location>
</feature>
<feature type="active site" description="Proton acceptor" evidence="1">
    <location>
        <position position="135"/>
    </location>
</feature>
<evidence type="ECO:0000256" key="3">
    <source>
        <dbReference type="SAM" id="MobiDB-lite"/>
    </source>
</evidence>
<keyword evidence="6" id="KW-0378">Hydrolase</keyword>
<dbReference type="Proteomes" id="UP000011058">
    <property type="component" value="Chromosome"/>
</dbReference>
<dbReference type="eggNOG" id="COG1864">
    <property type="taxonomic scope" value="Bacteria"/>
</dbReference>
<dbReference type="InterPro" id="IPR020821">
    <property type="entry name" value="ENPP1-3/EXOG-like_nuc-like"/>
</dbReference>
<accession>I0K4B4</accession>
<dbReference type="AlphaFoldDB" id="I0K4B4"/>
<keyword evidence="6" id="KW-0540">Nuclease</keyword>
<dbReference type="GO" id="GO:0004519">
    <property type="term" value="F:endonuclease activity"/>
    <property type="evidence" value="ECO:0007669"/>
    <property type="project" value="UniProtKB-KW"/>
</dbReference>
<name>I0K4B4_9BACT</name>
<proteinExistence type="predicted"/>
<gene>
    <name evidence="6" type="ORF">FAES_0956</name>
</gene>
<feature type="region of interest" description="Disordered" evidence="3">
    <location>
        <begin position="35"/>
        <end position="61"/>
    </location>
</feature>
<evidence type="ECO:0000256" key="1">
    <source>
        <dbReference type="PIRSR" id="PIRSR640255-1"/>
    </source>
</evidence>
<evidence type="ECO:0000259" key="4">
    <source>
        <dbReference type="SMART" id="SM00477"/>
    </source>
</evidence>
<dbReference type="EMBL" id="HE796683">
    <property type="protein sequence ID" value="CCG98967.1"/>
    <property type="molecule type" value="Genomic_DNA"/>
</dbReference>
<dbReference type="Gene3D" id="3.40.570.10">
    <property type="entry name" value="Extracellular Endonuclease, subunit A"/>
    <property type="match status" value="1"/>
</dbReference>
<evidence type="ECO:0000259" key="5">
    <source>
        <dbReference type="SMART" id="SM00892"/>
    </source>
</evidence>
<dbReference type="GO" id="GO:0016787">
    <property type="term" value="F:hydrolase activity"/>
    <property type="evidence" value="ECO:0007669"/>
    <property type="project" value="InterPro"/>
</dbReference>
<dbReference type="PANTHER" id="PTHR13966:SF5">
    <property type="entry name" value="ENDONUCLEASE G, MITOCHONDRIAL"/>
    <property type="match status" value="1"/>
</dbReference>
<dbReference type="Pfam" id="PF01223">
    <property type="entry name" value="Endonuclease_NS"/>
    <property type="match status" value="1"/>
</dbReference>
<dbReference type="CDD" id="cd00091">
    <property type="entry name" value="NUC"/>
    <property type="match status" value="1"/>
</dbReference>
<reference evidence="6 7" key="1">
    <citation type="journal article" date="2012" name="J. Bacteriol.">
        <title>Genome Sequence of Fibrella aestuarina BUZ 2T, a Filamentous Marine Bacterium.</title>
        <authorList>
            <person name="Filippini M."/>
            <person name="Qi W."/>
            <person name="Blom J."/>
            <person name="Goesmann A."/>
            <person name="Smits T.H."/>
            <person name="Bagheri H.C."/>
        </authorList>
    </citation>
    <scope>NUCLEOTIDE SEQUENCE [LARGE SCALE GENOMIC DNA]</scope>
    <source>
        <strain evidence="7">BUZ 2T</strain>
    </source>
</reference>
<evidence type="ECO:0000313" key="7">
    <source>
        <dbReference type="Proteomes" id="UP000011058"/>
    </source>
</evidence>
<dbReference type="RefSeq" id="WP_015330067.1">
    <property type="nucleotide sequence ID" value="NC_020054.1"/>
</dbReference>
<dbReference type="PANTHER" id="PTHR13966">
    <property type="entry name" value="ENDONUCLEASE RELATED"/>
    <property type="match status" value="1"/>
</dbReference>
<dbReference type="InterPro" id="IPR001604">
    <property type="entry name" value="Endo_G_ENPP1-like_dom"/>
</dbReference>
<feature type="binding site" evidence="2">
    <location>
        <position position="166"/>
    </location>
    <ligand>
        <name>Mg(2+)</name>
        <dbReference type="ChEBI" id="CHEBI:18420"/>
        <note>catalytic</note>
    </ligand>
</feature>
<dbReference type="InterPro" id="IPR040255">
    <property type="entry name" value="Non-specific_endonuclease"/>
</dbReference>
<dbReference type="InterPro" id="IPR044929">
    <property type="entry name" value="DNA/RNA_non-sp_Endonuclease_sf"/>
</dbReference>
<dbReference type="SUPFAM" id="SSF54060">
    <property type="entry name" value="His-Me finger endonucleases"/>
    <property type="match status" value="1"/>
</dbReference>
<dbReference type="STRING" id="1166018.FAES_0956"/>
<keyword evidence="6" id="KW-0255">Endonuclease</keyword>
<feature type="compositionally biased region" description="Polar residues" evidence="3">
    <location>
        <begin position="36"/>
        <end position="49"/>
    </location>
</feature>
<feature type="domain" description="ENPP1-3/EXOG-like endonuclease/phosphodiesterase" evidence="4">
    <location>
        <begin position="73"/>
        <end position="283"/>
    </location>
</feature>
<dbReference type="HOGENOM" id="CLU_055174_2_2_10"/>
<dbReference type="GO" id="GO:0046872">
    <property type="term" value="F:metal ion binding"/>
    <property type="evidence" value="ECO:0007669"/>
    <property type="project" value="UniProtKB-KW"/>
</dbReference>
<evidence type="ECO:0000256" key="2">
    <source>
        <dbReference type="PIRSR" id="PIRSR640255-2"/>
    </source>
</evidence>
<evidence type="ECO:0000313" key="6">
    <source>
        <dbReference type="EMBL" id="CCG98967.1"/>
    </source>
</evidence>
<dbReference type="KEGG" id="fae:FAES_0956"/>
<protein>
    <submittedName>
        <fullName evidence="6">DNA/RNA non-specific endonuclease</fullName>
    </submittedName>
</protein>
<dbReference type="InterPro" id="IPR044925">
    <property type="entry name" value="His-Me_finger_sf"/>
</dbReference>
<keyword evidence="7" id="KW-1185">Reference proteome</keyword>
<organism evidence="6 7">
    <name type="scientific">Fibrella aestuarina BUZ 2</name>
    <dbReference type="NCBI Taxonomy" id="1166018"/>
    <lineage>
        <taxon>Bacteria</taxon>
        <taxon>Pseudomonadati</taxon>
        <taxon>Bacteroidota</taxon>
        <taxon>Cytophagia</taxon>
        <taxon>Cytophagales</taxon>
        <taxon>Spirosomataceae</taxon>
        <taxon>Fibrella</taxon>
    </lineage>
</organism>
<keyword evidence="2" id="KW-0479">Metal-binding</keyword>